<protein>
    <submittedName>
        <fullName evidence="5">Peptidase U32</fullName>
    </submittedName>
</protein>
<accession>D7CK33</accession>
<evidence type="ECO:0000256" key="3">
    <source>
        <dbReference type="ARBA" id="ARBA00038374"/>
    </source>
</evidence>
<dbReference type="Proteomes" id="UP000000378">
    <property type="component" value="Chromosome"/>
</dbReference>
<reference evidence="6" key="1">
    <citation type="journal article" date="2010" name="Stand. Genomic Sci.">
        <title>Complete genome sequence of Syntrophothermus lipocalidus type strain (TGB-C1T).</title>
        <authorList>
            <consortium name="US DOE Joint Genome Institute (JGI-PGF)"/>
            <person name="Djao O."/>
            <person name="Zhang X."/>
            <person name="Lucas S."/>
            <person name="Lapidus A."/>
            <person name="Glavina Del Rio T."/>
            <person name="Nolan M."/>
            <person name="Tice H."/>
            <person name="Cheng J."/>
            <person name="Han C."/>
            <person name="Tapia R."/>
            <person name="Goodwin L."/>
            <person name="Pitluck S."/>
            <person name="Liolios K."/>
            <person name="Ivanova N."/>
            <person name="Mavromatis K."/>
            <person name="Mikhailova N."/>
            <person name="Ovchinnikova G."/>
            <person name="Pati A."/>
            <person name="Brambilla E."/>
            <person name="Chen A."/>
            <person name="Palaniappan K."/>
            <person name="Land M."/>
            <person name="Hauser L."/>
            <person name="Chang Y."/>
            <person name="Jeffries C."/>
            <person name="Rohde M."/>
            <person name="Sikorski J."/>
            <person name="Spring S."/>
            <person name="Goker M."/>
            <person name="Detter J."/>
            <person name="Woyke T."/>
            <person name="Bristow J."/>
            <person name="Eisen J."/>
            <person name="Markowitz V."/>
            <person name="Hugenholtz P."/>
            <person name="Kyrpides N."/>
            <person name="Klenk H."/>
        </authorList>
    </citation>
    <scope>NUCLEOTIDE SEQUENCE [LARGE SCALE GENOMIC DNA]</scope>
    <source>
        <strain evidence="6">DSM 12680 / TGB-C1</strain>
    </source>
</reference>
<dbReference type="EMBL" id="CP002048">
    <property type="protein sequence ID" value="ADI01147.1"/>
    <property type="molecule type" value="Genomic_DNA"/>
</dbReference>
<dbReference type="PROSITE" id="PS01276">
    <property type="entry name" value="PEPTIDASE_U32"/>
    <property type="match status" value="1"/>
</dbReference>
<dbReference type="OrthoDB" id="9807498at2"/>
<dbReference type="InterPro" id="IPR032525">
    <property type="entry name" value="Peptidase_U32_C"/>
</dbReference>
<feature type="domain" description="Peptidase family U32 C-terminal" evidence="4">
    <location>
        <begin position="323"/>
        <end position="402"/>
    </location>
</feature>
<evidence type="ECO:0000313" key="5">
    <source>
        <dbReference type="EMBL" id="ADI01147.1"/>
    </source>
</evidence>
<sequence>MSIKKPELVAPAGDKEKAEAAFLYGADAVYVGGREFSLRAQAGNFSDEEMEKLVAMARAKGKRVYVAVNILAHNRDLGRLAIYLAFLRELKVDGIILSDPGVLELARRYAPEIPVTISTQASVANVLAARFYESLGVKRIVLARELTLEELKEIREKVKLELEVFVHGAMCVAYSGRCLLSSFMTGRSGNRGECAHPCRYQYYLREEKRPGEYFPIEEDDRGTYILNSKDLCLIEYIPQLIDIGIDAFKIEGRMKSPHYVATTVQVYREAIEAVMEGSPGRDLDKWWEELNKIANRPYTTGFLLGPPVAGQDVLKLSKPAAVAFCGIVRDYWPEKGLALVEQRAPFGVGDVIEILRPGLESLRMKLEEILDMDLVPLERARHAQQRVWIPVKEPVQYFNILRRVDDRG</sequence>
<dbReference type="KEGG" id="slp:Slip_0363"/>
<name>D7CK33_SYNLT</name>
<evidence type="ECO:0000256" key="1">
    <source>
        <dbReference type="ARBA" id="ARBA00022670"/>
    </source>
</evidence>
<dbReference type="PANTHER" id="PTHR30217">
    <property type="entry name" value="PEPTIDASE U32 FAMILY"/>
    <property type="match status" value="1"/>
</dbReference>
<proteinExistence type="inferred from homology"/>
<dbReference type="GO" id="GO:0006508">
    <property type="term" value="P:proteolysis"/>
    <property type="evidence" value="ECO:0007669"/>
    <property type="project" value="UniProtKB-KW"/>
</dbReference>
<gene>
    <name evidence="5" type="ordered locus">Slip_0363</name>
</gene>
<dbReference type="STRING" id="643648.Slip_0363"/>
<dbReference type="PANTHER" id="PTHR30217:SF6">
    <property type="entry name" value="TRNA HYDROXYLATION PROTEIN P"/>
    <property type="match status" value="1"/>
</dbReference>
<keyword evidence="1" id="KW-0645">Protease</keyword>
<dbReference type="GO" id="GO:0008233">
    <property type="term" value="F:peptidase activity"/>
    <property type="evidence" value="ECO:0007669"/>
    <property type="project" value="UniProtKB-KW"/>
</dbReference>
<dbReference type="Pfam" id="PF01136">
    <property type="entry name" value="Peptidase_U32"/>
    <property type="match status" value="1"/>
</dbReference>
<keyword evidence="6" id="KW-1185">Reference proteome</keyword>
<dbReference type="InterPro" id="IPR036206">
    <property type="entry name" value="ThiamineP_synth_sf"/>
</dbReference>
<dbReference type="AlphaFoldDB" id="D7CK33"/>
<evidence type="ECO:0000256" key="2">
    <source>
        <dbReference type="ARBA" id="ARBA00022801"/>
    </source>
</evidence>
<dbReference type="Pfam" id="PF16325">
    <property type="entry name" value="Peptidase_U32_C"/>
    <property type="match status" value="1"/>
</dbReference>
<evidence type="ECO:0000259" key="4">
    <source>
        <dbReference type="Pfam" id="PF16325"/>
    </source>
</evidence>
<comment type="similarity">
    <text evidence="3">Belongs to the peptidase U32 family.</text>
</comment>
<dbReference type="RefSeq" id="WP_013174549.1">
    <property type="nucleotide sequence ID" value="NC_014220.1"/>
</dbReference>
<organism evidence="5 6">
    <name type="scientific">Syntrophothermus lipocalidus (strain DSM 12680 / TGB-C1)</name>
    <dbReference type="NCBI Taxonomy" id="643648"/>
    <lineage>
        <taxon>Bacteria</taxon>
        <taxon>Bacillati</taxon>
        <taxon>Bacillota</taxon>
        <taxon>Clostridia</taxon>
        <taxon>Eubacteriales</taxon>
        <taxon>Syntrophomonadaceae</taxon>
        <taxon>Syntrophothermus</taxon>
    </lineage>
</organism>
<dbReference type="InterPro" id="IPR001539">
    <property type="entry name" value="Peptidase_U32"/>
</dbReference>
<dbReference type="InterPro" id="IPR051454">
    <property type="entry name" value="RNA/ubiquinone_mod_enzymes"/>
</dbReference>
<keyword evidence="2" id="KW-0378">Hydrolase</keyword>
<dbReference type="HOGENOM" id="CLU_011540_0_2_9"/>
<dbReference type="eggNOG" id="COG0826">
    <property type="taxonomic scope" value="Bacteria"/>
</dbReference>
<dbReference type="Gene3D" id="2.40.30.10">
    <property type="entry name" value="Translation factors"/>
    <property type="match status" value="1"/>
</dbReference>
<dbReference type="SUPFAM" id="SSF51391">
    <property type="entry name" value="Thiamin phosphate synthase"/>
    <property type="match status" value="1"/>
</dbReference>
<reference evidence="5 6" key="2">
    <citation type="journal article" date="2010" name="Stand. Genomic Sci.">
        <title>Complete genome sequence of Syntrophothermus lipocalidus type strain (TGB-C1).</title>
        <authorList>
            <person name="Djao O.D."/>
            <person name="Zhang X."/>
            <person name="Lucas S."/>
            <person name="Lapidus A."/>
            <person name="Del Rio T.G."/>
            <person name="Nolan M."/>
            <person name="Tice H."/>
            <person name="Cheng J.F."/>
            <person name="Han C."/>
            <person name="Tapia R."/>
            <person name="Goodwin L."/>
            <person name="Pitluck S."/>
            <person name="Liolios K."/>
            <person name="Ivanova N."/>
            <person name="Mavromatis K."/>
            <person name="Mikhailova N."/>
            <person name="Ovchinnikova G."/>
            <person name="Pati A."/>
            <person name="Brambilla E."/>
            <person name="Chen A."/>
            <person name="Palaniappan K."/>
            <person name="Land M."/>
            <person name="Hauser L."/>
            <person name="Chang Y.J."/>
            <person name="Jeffries C.D."/>
            <person name="Rohde M."/>
            <person name="Sikorski J."/>
            <person name="Spring S."/>
            <person name="Goker M."/>
            <person name="Detter J.C."/>
            <person name="Woyke T."/>
            <person name="Bristow J."/>
            <person name="Eisen J.A."/>
            <person name="Markowitz V."/>
            <person name="Hugenholtz P."/>
            <person name="Kyrpides N.C."/>
            <person name="Klenk H.P."/>
        </authorList>
    </citation>
    <scope>NUCLEOTIDE SEQUENCE [LARGE SCALE GENOMIC DNA]</scope>
    <source>
        <strain evidence="6">DSM 12680 / TGB-C1</strain>
    </source>
</reference>
<evidence type="ECO:0000313" key="6">
    <source>
        <dbReference type="Proteomes" id="UP000000378"/>
    </source>
</evidence>
<dbReference type="MEROPS" id="U32.002"/>